<dbReference type="RefSeq" id="WP_246555068.1">
    <property type="nucleotide sequence ID" value="NZ_JACHMB010000001.1"/>
</dbReference>
<reference evidence="3 4" key="1">
    <citation type="submission" date="2020-08" db="EMBL/GenBank/DDBJ databases">
        <title>Sequencing the genomes of 1000 actinobacteria strains.</title>
        <authorList>
            <person name="Klenk H.-P."/>
        </authorList>
    </citation>
    <scope>NUCLEOTIDE SEQUENCE [LARGE SCALE GENOMIC DNA]</scope>
    <source>
        <strain evidence="3 4">DSM 45507</strain>
    </source>
</reference>
<proteinExistence type="predicted"/>
<feature type="domain" description="NAD-dependent epimerase/dehydratase" evidence="2">
    <location>
        <begin position="16"/>
        <end position="227"/>
    </location>
</feature>
<dbReference type="PANTHER" id="PTHR48079:SF6">
    <property type="entry name" value="NAD(P)-BINDING DOMAIN-CONTAINING PROTEIN-RELATED"/>
    <property type="match status" value="1"/>
</dbReference>
<evidence type="ECO:0000259" key="2">
    <source>
        <dbReference type="Pfam" id="PF01370"/>
    </source>
</evidence>
<name>A0A7W9GAV2_9ACTN</name>
<dbReference type="EMBL" id="JACHMB010000001">
    <property type="protein sequence ID" value="MBB5780395.1"/>
    <property type="molecule type" value="Genomic_DNA"/>
</dbReference>
<gene>
    <name evidence="3" type="ORF">HD596_007151</name>
</gene>
<dbReference type="CDD" id="cd05262">
    <property type="entry name" value="SDR_a7"/>
    <property type="match status" value="1"/>
</dbReference>
<dbReference type="Gene3D" id="3.40.50.720">
    <property type="entry name" value="NAD(P)-binding Rossmann-like Domain"/>
    <property type="match status" value="1"/>
</dbReference>
<dbReference type="InterPro" id="IPR036291">
    <property type="entry name" value="NAD(P)-bd_dom_sf"/>
</dbReference>
<evidence type="ECO:0000313" key="3">
    <source>
        <dbReference type="EMBL" id="MBB5780395.1"/>
    </source>
</evidence>
<dbReference type="AlphaFoldDB" id="A0A7W9GAV2"/>
<dbReference type="GO" id="GO:0005737">
    <property type="term" value="C:cytoplasm"/>
    <property type="evidence" value="ECO:0007669"/>
    <property type="project" value="TreeGrafter"/>
</dbReference>
<sequence>MSVPDITMGSEPTMHVFVTGASGFIGRAVVAELVAAGHQVTGLARSEASASVIKDLGADVHRGDLDDLDQIRQGANAADGVVHLANKHDFAHPEISNRAERAAVQTISDTLAGSDRPFVLAAGLALPGLGRPSTERDPNPAVGPDSPRGGAENLALTYADRGVRVISARFAPTVHGEGDHGFISIIAQAARRRGVSVYPGEGQNRWPAVHRSDAARLVRLGLEKAPAGTILHAAAEEGVPVRRIAEALADRLGVPVKPAPAEQIADEIPFIGGLLAADFPTTSTITRELLGWRPTGPTLLEDIAAGHYDQP</sequence>
<protein>
    <submittedName>
        <fullName evidence="3">Nucleoside-diphosphate-sugar epimerase</fullName>
    </submittedName>
</protein>
<comment type="caution">
    <text evidence="3">The sequence shown here is derived from an EMBL/GenBank/DDBJ whole genome shotgun (WGS) entry which is preliminary data.</text>
</comment>
<evidence type="ECO:0000256" key="1">
    <source>
        <dbReference type="SAM" id="MobiDB-lite"/>
    </source>
</evidence>
<organism evidence="3 4">
    <name type="scientific">Nonomuraea jabiensis</name>
    <dbReference type="NCBI Taxonomy" id="882448"/>
    <lineage>
        <taxon>Bacteria</taxon>
        <taxon>Bacillati</taxon>
        <taxon>Actinomycetota</taxon>
        <taxon>Actinomycetes</taxon>
        <taxon>Streptosporangiales</taxon>
        <taxon>Streptosporangiaceae</taxon>
        <taxon>Nonomuraea</taxon>
    </lineage>
</organism>
<dbReference type="GO" id="GO:0004029">
    <property type="term" value="F:aldehyde dehydrogenase (NAD+) activity"/>
    <property type="evidence" value="ECO:0007669"/>
    <property type="project" value="TreeGrafter"/>
</dbReference>
<dbReference type="PANTHER" id="PTHR48079">
    <property type="entry name" value="PROTEIN YEEZ"/>
    <property type="match status" value="1"/>
</dbReference>
<dbReference type="Proteomes" id="UP000579153">
    <property type="component" value="Unassembled WGS sequence"/>
</dbReference>
<evidence type="ECO:0000313" key="4">
    <source>
        <dbReference type="Proteomes" id="UP000579153"/>
    </source>
</evidence>
<dbReference type="InterPro" id="IPR051783">
    <property type="entry name" value="NAD(P)-dependent_oxidoreduct"/>
</dbReference>
<accession>A0A7W9GAV2</accession>
<dbReference type="SUPFAM" id="SSF51735">
    <property type="entry name" value="NAD(P)-binding Rossmann-fold domains"/>
    <property type="match status" value="1"/>
</dbReference>
<dbReference type="InterPro" id="IPR001509">
    <property type="entry name" value="Epimerase_deHydtase"/>
</dbReference>
<dbReference type="Pfam" id="PF01370">
    <property type="entry name" value="Epimerase"/>
    <property type="match status" value="1"/>
</dbReference>
<feature type="region of interest" description="Disordered" evidence="1">
    <location>
        <begin position="129"/>
        <end position="152"/>
    </location>
</feature>
<keyword evidence="4" id="KW-1185">Reference proteome</keyword>